<name>A0A1H1SLS8_9CORY</name>
<dbReference type="Proteomes" id="UP000182237">
    <property type="component" value="Chromosome I"/>
</dbReference>
<protein>
    <submittedName>
        <fullName evidence="1">Uncharacterized protein</fullName>
    </submittedName>
</protein>
<sequence length="43" mass="4555">MSYIPRHSKPSQTTRRIASAAVLAGLTASLFAAQAEAQTLPLE</sequence>
<proteinExistence type="predicted"/>
<dbReference type="EMBL" id="LT629765">
    <property type="protein sequence ID" value="SDS48974.1"/>
    <property type="molecule type" value="Genomic_DNA"/>
</dbReference>
<dbReference type="STRING" id="1203190.GCA_000312345_01142"/>
<organism evidence="1 2">
    <name type="scientific">Corynebacterium timonense</name>
    <dbReference type="NCBI Taxonomy" id="441500"/>
    <lineage>
        <taxon>Bacteria</taxon>
        <taxon>Bacillati</taxon>
        <taxon>Actinomycetota</taxon>
        <taxon>Actinomycetes</taxon>
        <taxon>Mycobacteriales</taxon>
        <taxon>Corynebacteriaceae</taxon>
        <taxon>Corynebacterium</taxon>
    </lineage>
</organism>
<gene>
    <name evidence="1" type="ORF">SAMN04488539_1775</name>
</gene>
<accession>A0A1H1SLS8</accession>
<keyword evidence="2" id="KW-1185">Reference proteome</keyword>
<dbReference type="RefSeq" id="WP_019193977.1">
    <property type="nucleotide sequence ID" value="NZ_LT629765.1"/>
</dbReference>
<evidence type="ECO:0000313" key="1">
    <source>
        <dbReference type="EMBL" id="SDS48974.1"/>
    </source>
</evidence>
<dbReference type="AlphaFoldDB" id="A0A1H1SLS8"/>
<reference evidence="1 2" key="1">
    <citation type="submission" date="2016-10" db="EMBL/GenBank/DDBJ databases">
        <authorList>
            <person name="de Groot N.N."/>
        </authorList>
    </citation>
    <scope>NUCLEOTIDE SEQUENCE [LARGE SCALE GENOMIC DNA]</scope>
    <source>
        <strain evidence="1 2">DSM 45434</strain>
    </source>
</reference>
<evidence type="ECO:0000313" key="2">
    <source>
        <dbReference type="Proteomes" id="UP000182237"/>
    </source>
</evidence>